<feature type="non-terminal residue" evidence="3">
    <location>
        <position position="179"/>
    </location>
</feature>
<feature type="domain" description="Methyltransferase" evidence="2">
    <location>
        <begin position="41"/>
        <end position="136"/>
    </location>
</feature>
<dbReference type="Pfam" id="PF13649">
    <property type="entry name" value="Methyltransf_25"/>
    <property type="match status" value="1"/>
</dbReference>
<evidence type="ECO:0000256" key="1">
    <source>
        <dbReference type="ARBA" id="ARBA00022679"/>
    </source>
</evidence>
<dbReference type="CDD" id="cd02440">
    <property type="entry name" value="AdoMet_MTases"/>
    <property type="match status" value="1"/>
</dbReference>
<dbReference type="EMBL" id="BARU01011330">
    <property type="protein sequence ID" value="GAH43853.1"/>
    <property type="molecule type" value="Genomic_DNA"/>
</dbReference>
<evidence type="ECO:0000313" key="3">
    <source>
        <dbReference type="EMBL" id="GAH43853.1"/>
    </source>
</evidence>
<organism evidence="3">
    <name type="scientific">marine sediment metagenome</name>
    <dbReference type="NCBI Taxonomy" id="412755"/>
    <lineage>
        <taxon>unclassified sequences</taxon>
        <taxon>metagenomes</taxon>
        <taxon>ecological metagenomes</taxon>
    </lineage>
</organism>
<protein>
    <recommendedName>
        <fullName evidence="2">Methyltransferase domain-containing protein</fullName>
    </recommendedName>
</protein>
<keyword evidence="1" id="KW-0808">Transferase</keyword>
<proteinExistence type="predicted"/>
<gene>
    <name evidence="3" type="ORF">S03H2_21314</name>
</gene>
<evidence type="ECO:0000259" key="2">
    <source>
        <dbReference type="Pfam" id="PF13649"/>
    </source>
</evidence>
<dbReference type="SUPFAM" id="SSF53335">
    <property type="entry name" value="S-adenosyl-L-methionine-dependent methyltransferases"/>
    <property type="match status" value="1"/>
</dbReference>
<dbReference type="InterPro" id="IPR029063">
    <property type="entry name" value="SAM-dependent_MTases_sf"/>
</dbReference>
<dbReference type="Gene3D" id="3.40.50.150">
    <property type="entry name" value="Vaccinia Virus protein VP39"/>
    <property type="match status" value="1"/>
</dbReference>
<sequence>MTQEKIADIYLDGRHYDQLFTNGSEDLPFWISRANQYGDPVLELACGTGRITVALAQAGFNVTGIDNAEGMLREARRKSAEAGVEVEWIKADMRDFDLGKTFPLIILPANTLCHLLDLSDFEACLTNVRKHLVPNGSFVIDVFVPNVELLINKPDERFFFSEYDDPDGRGRIAVTESYV</sequence>
<comment type="caution">
    <text evidence="3">The sequence shown here is derived from an EMBL/GenBank/DDBJ whole genome shotgun (WGS) entry which is preliminary data.</text>
</comment>
<accession>X1HEX6</accession>
<dbReference type="GO" id="GO:0016740">
    <property type="term" value="F:transferase activity"/>
    <property type="evidence" value="ECO:0007669"/>
    <property type="project" value="UniProtKB-KW"/>
</dbReference>
<name>X1HEX6_9ZZZZ</name>
<reference evidence="3" key="1">
    <citation type="journal article" date="2014" name="Front. Microbiol.">
        <title>High frequency of phylogenetically diverse reductive dehalogenase-homologous genes in deep subseafloor sedimentary metagenomes.</title>
        <authorList>
            <person name="Kawai M."/>
            <person name="Futagami T."/>
            <person name="Toyoda A."/>
            <person name="Takaki Y."/>
            <person name="Nishi S."/>
            <person name="Hori S."/>
            <person name="Arai W."/>
            <person name="Tsubouchi T."/>
            <person name="Morono Y."/>
            <person name="Uchiyama I."/>
            <person name="Ito T."/>
            <person name="Fujiyama A."/>
            <person name="Inagaki F."/>
            <person name="Takami H."/>
        </authorList>
    </citation>
    <scope>NUCLEOTIDE SEQUENCE</scope>
    <source>
        <strain evidence="3">Expedition CK06-06</strain>
    </source>
</reference>
<dbReference type="InterPro" id="IPR041698">
    <property type="entry name" value="Methyltransf_25"/>
</dbReference>
<dbReference type="PANTHER" id="PTHR43861">
    <property type="entry name" value="TRANS-ACONITATE 2-METHYLTRANSFERASE-RELATED"/>
    <property type="match status" value="1"/>
</dbReference>
<dbReference type="AlphaFoldDB" id="X1HEX6"/>